<name>A0ABR6VVG8_9BACT</name>
<dbReference type="Pfam" id="PF13354">
    <property type="entry name" value="Beta-lactamase2"/>
    <property type="match status" value="1"/>
</dbReference>
<feature type="chain" id="PRO_5046266230" description="Beta-lactamase" evidence="7">
    <location>
        <begin position="22"/>
        <end position="302"/>
    </location>
</feature>
<keyword evidence="4 6" id="KW-0378">Hydrolase</keyword>
<evidence type="ECO:0000256" key="6">
    <source>
        <dbReference type="RuleBase" id="RU361140"/>
    </source>
</evidence>
<accession>A0ABR6VVG8</accession>
<evidence type="ECO:0000256" key="4">
    <source>
        <dbReference type="ARBA" id="ARBA00022801"/>
    </source>
</evidence>
<dbReference type="InterPro" id="IPR045155">
    <property type="entry name" value="Beta-lactam_cat"/>
</dbReference>
<gene>
    <name evidence="9" type="primary">bla</name>
    <name evidence="9" type="ORF">H7U12_15995</name>
</gene>
<dbReference type="PANTHER" id="PTHR35333:SF3">
    <property type="entry name" value="BETA-LACTAMASE-TYPE TRANSPEPTIDASE FOLD CONTAINING PROTEIN"/>
    <property type="match status" value="1"/>
</dbReference>
<dbReference type="NCBIfam" id="NF033103">
    <property type="entry name" value="bla_class_A"/>
    <property type="match status" value="1"/>
</dbReference>
<evidence type="ECO:0000256" key="2">
    <source>
        <dbReference type="ARBA" id="ARBA00009009"/>
    </source>
</evidence>
<dbReference type="InterPro" id="IPR000871">
    <property type="entry name" value="Beta-lactam_class-A"/>
</dbReference>
<evidence type="ECO:0000313" key="9">
    <source>
        <dbReference type="EMBL" id="MBC3541197.1"/>
    </source>
</evidence>
<comment type="catalytic activity">
    <reaction evidence="1 6">
        <text>a beta-lactam + H2O = a substituted beta-amino acid</text>
        <dbReference type="Rhea" id="RHEA:20401"/>
        <dbReference type="ChEBI" id="CHEBI:15377"/>
        <dbReference type="ChEBI" id="CHEBI:35627"/>
        <dbReference type="ChEBI" id="CHEBI:140347"/>
        <dbReference type="EC" id="3.5.2.6"/>
    </reaction>
</comment>
<dbReference type="EC" id="3.5.2.6" evidence="3 6"/>
<keyword evidence="7" id="KW-0732">Signal</keyword>
<proteinExistence type="inferred from homology"/>
<dbReference type="InterPro" id="IPR023650">
    <property type="entry name" value="Beta-lactam_class-A_AS"/>
</dbReference>
<dbReference type="Proteomes" id="UP000659698">
    <property type="component" value="Unassembled WGS sequence"/>
</dbReference>
<dbReference type="PROSITE" id="PS00146">
    <property type="entry name" value="BETA_LACTAMASE_A"/>
    <property type="match status" value="1"/>
</dbReference>
<evidence type="ECO:0000313" key="10">
    <source>
        <dbReference type="Proteomes" id="UP000659698"/>
    </source>
</evidence>
<dbReference type="Gene3D" id="3.40.710.10">
    <property type="entry name" value="DD-peptidase/beta-lactamase superfamily"/>
    <property type="match status" value="1"/>
</dbReference>
<evidence type="ECO:0000256" key="7">
    <source>
        <dbReference type="SAM" id="SignalP"/>
    </source>
</evidence>
<sequence length="302" mass="33756">MIRIFTLATALLLVLVCQTSAQTSGALRQKIQQIISTRNATVGVSIFGNKGNDTLSIQGDRHFPMQSVFKFHIALATLSQVDKGRLSLDQKIKIGKKDLLPGIYSPLRDKYPNGATLPMEEIIRYTVSQSDNVGCDALLRLLGGPQAVEKYLIRNGFKDISIKFNEEVMQNNWDLQFQNWTTPKAATNVLEDYYHNKKKLLSPSSYDFVWKAMRETEPGKNRLKGQLPEGTVVAHRPGSSGKNRTTGISAAVNDIGIVFLPNGEYFFISVFVTDSKEDLDTNERIIADISKAAWDYFNTQSN</sequence>
<protein>
    <recommendedName>
        <fullName evidence="3 6">Beta-lactamase</fullName>
        <ecNumber evidence="3 6">3.5.2.6</ecNumber>
    </recommendedName>
</protein>
<feature type="domain" description="Beta-lactamase class A catalytic" evidence="8">
    <location>
        <begin position="52"/>
        <end position="272"/>
    </location>
</feature>
<evidence type="ECO:0000259" key="8">
    <source>
        <dbReference type="Pfam" id="PF13354"/>
    </source>
</evidence>
<dbReference type="InterPro" id="IPR012338">
    <property type="entry name" value="Beta-lactam/transpept-like"/>
</dbReference>
<comment type="similarity">
    <text evidence="2 6">Belongs to the class-A beta-lactamase family.</text>
</comment>
<keyword evidence="5 6" id="KW-0046">Antibiotic resistance</keyword>
<evidence type="ECO:0000256" key="3">
    <source>
        <dbReference type="ARBA" id="ARBA00012865"/>
    </source>
</evidence>
<evidence type="ECO:0000256" key="5">
    <source>
        <dbReference type="ARBA" id="ARBA00023251"/>
    </source>
</evidence>
<reference evidence="9 10" key="1">
    <citation type="journal article" date="2019" name="Int. J. Syst. Evol. Microbiol.">
        <title>Rufibacter sediminis sp. nov., isolated from freshwater lake sediment.</title>
        <authorList>
            <person name="Qu J.H."/>
            <person name="Zhang L.J."/>
            <person name="Fu Y.H."/>
            <person name="Li H.F."/>
        </authorList>
    </citation>
    <scope>NUCLEOTIDE SEQUENCE [LARGE SCALE GENOMIC DNA]</scope>
    <source>
        <strain evidence="9 10">H-1</strain>
    </source>
</reference>
<dbReference type="EMBL" id="JACOAF010000037">
    <property type="protein sequence ID" value="MBC3541197.1"/>
    <property type="molecule type" value="Genomic_DNA"/>
</dbReference>
<dbReference type="PRINTS" id="PR00118">
    <property type="entry name" value="BLACTAMASEA"/>
</dbReference>
<dbReference type="NCBIfam" id="NF012099">
    <property type="entry name" value="SubclassA2"/>
    <property type="match status" value="1"/>
</dbReference>
<dbReference type="PANTHER" id="PTHR35333">
    <property type="entry name" value="BETA-LACTAMASE"/>
    <property type="match status" value="1"/>
</dbReference>
<dbReference type="SUPFAM" id="SSF56601">
    <property type="entry name" value="beta-lactamase/transpeptidase-like"/>
    <property type="match status" value="1"/>
</dbReference>
<evidence type="ECO:0000256" key="1">
    <source>
        <dbReference type="ARBA" id="ARBA00001526"/>
    </source>
</evidence>
<keyword evidence="10" id="KW-1185">Reference proteome</keyword>
<comment type="caution">
    <text evidence="9">The sequence shown here is derived from an EMBL/GenBank/DDBJ whole genome shotgun (WGS) entry which is preliminary data.</text>
</comment>
<organism evidence="9 10">
    <name type="scientific">Rufibacter sediminis</name>
    <dbReference type="NCBI Taxonomy" id="2762756"/>
    <lineage>
        <taxon>Bacteria</taxon>
        <taxon>Pseudomonadati</taxon>
        <taxon>Bacteroidota</taxon>
        <taxon>Cytophagia</taxon>
        <taxon>Cytophagales</taxon>
        <taxon>Hymenobacteraceae</taxon>
        <taxon>Rufibacter</taxon>
    </lineage>
</organism>
<feature type="signal peptide" evidence="7">
    <location>
        <begin position="1"/>
        <end position="21"/>
    </location>
</feature>
<dbReference type="RefSeq" id="WP_186639820.1">
    <property type="nucleotide sequence ID" value="NZ_JACOAF010000037.1"/>
</dbReference>